<evidence type="ECO:0000256" key="2">
    <source>
        <dbReference type="ARBA" id="ARBA00004123"/>
    </source>
</evidence>
<keyword evidence="4" id="KW-0540">Nuclease</keyword>
<dbReference type="InterPro" id="IPR027806">
    <property type="entry name" value="HARBI1_dom"/>
</dbReference>
<evidence type="ECO:0000256" key="1">
    <source>
        <dbReference type="ARBA" id="ARBA00001968"/>
    </source>
</evidence>
<dbReference type="GO" id="GO:0005634">
    <property type="term" value="C:nucleus"/>
    <property type="evidence" value="ECO:0007669"/>
    <property type="project" value="UniProtKB-SubCell"/>
</dbReference>
<feature type="domain" description="DDE Tnp4" evidence="8">
    <location>
        <begin position="139"/>
        <end position="281"/>
    </location>
</feature>
<reference evidence="9 10" key="1">
    <citation type="journal article" date="2024" name="BMC Genomics">
        <title>De novo assembly and annotation of Popillia japonica's genome with initial clues to its potential as an invasive pest.</title>
        <authorList>
            <person name="Cucini C."/>
            <person name="Boschi S."/>
            <person name="Funari R."/>
            <person name="Cardaioli E."/>
            <person name="Iannotti N."/>
            <person name="Marturano G."/>
            <person name="Paoli F."/>
            <person name="Bruttini M."/>
            <person name="Carapelli A."/>
            <person name="Frati F."/>
            <person name="Nardi F."/>
        </authorList>
    </citation>
    <scope>NUCLEOTIDE SEQUENCE [LARGE SCALE GENOMIC DNA]</scope>
    <source>
        <strain evidence="9">DMR45628</strain>
    </source>
</reference>
<dbReference type="PANTHER" id="PTHR22930:SF85">
    <property type="entry name" value="GH03217P-RELATED"/>
    <property type="match status" value="1"/>
</dbReference>
<dbReference type="PANTHER" id="PTHR22930">
    <property type="match status" value="1"/>
</dbReference>
<comment type="cofactor">
    <cofactor evidence="1">
        <name>a divalent metal cation</name>
        <dbReference type="ChEBI" id="CHEBI:60240"/>
    </cofactor>
</comment>
<comment type="similarity">
    <text evidence="3">Belongs to the HARBI1 family.</text>
</comment>
<evidence type="ECO:0000313" key="10">
    <source>
        <dbReference type="Proteomes" id="UP001458880"/>
    </source>
</evidence>
<proteinExistence type="inferred from homology"/>
<evidence type="ECO:0000256" key="7">
    <source>
        <dbReference type="ARBA" id="ARBA00023242"/>
    </source>
</evidence>
<keyword evidence="5" id="KW-0479">Metal-binding</keyword>
<comment type="subcellular location">
    <subcellularLocation>
        <location evidence="2">Nucleus</location>
    </subcellularLocation>
</comment>
<evidence type="ECO:0000256" key="3">
    <source>
        <dbReference type="ARBA" id="ARBA00006958"/>
    </source>
</evidence>
<evidence type="ECO:0000259" key="8">
    <source>
        <dbReference type="Pfam" id="PF13359"/>
    </source>
</evidence>
<dbReference type="EMBL" id="JASPKY010000443">
    <property type="protein sequence ID" value="KAK9696724.1"/>
    <property type="molecule type" value="Genomic_DNA"/>
</dbReference>
<evidence type="ECO:0000256" key="6">
    <source>
        <dbReference type="ARBA" id="ARBA00022801"/>
    </source>
</evidence>
<dbReference type="GO" id="GO:0046872">
    <property type="term" value="F:metal ion binding"/>
    <property type="evidence" value="ECO:0007669"/>
    <property type="project" value="UniProtKB-KW"/>
</dbReference>
<evidence type="ECO:0000313" key="9">
    <source>
        <dbReference type="EMBL" id="KAK9696724.1"/>
    </source>
</evidence>
<dbReference type="AlphaFoldDB" id="A0AAW1J161"/>
<comment type="caution">
    <text evidence="9">The sequence shown here is derived from an EMBL/GenBank/DDBJ whole genome shotgun (WGS) entry which is preliminary data.</text>
</comment>
<evidence type="ECO:0000256" key="5">
    <source>
        <dbReference type="ARBA" id="ARBA00022723"/>
    </source>
</evidence>
<dbReference type="Proteomes" id="UP001458880">
    <property type="component" value="Unassembled WGS sequence"/>
</dbReference>
<keyword evidence="10" id="KW-1185">Reference proteome</keyword>
<dbReference type="GO" id="GO:0016787">
    <property type="term" value="F:hydrolase activity"/>
    <property type="evidence" value="ECO:0007669"/>
    <property type="project" value="UniProtKB-KW"/>
</dbReference>
<dbReference type="GO" id="GO:0004519">
    <property type="term" value="F:endonuclease activity"/>
    <property type="evidence" value="ECO:0007669"/>
    <property type="project" value="UniProtKB-KW"/>
</dbReference>
<dbReference type="Pfam" id="PF13359">
    <property type="entry name" value="DDE_Tnp_4"/>
    <property type="match status" value="1"/>
</dbReference>
<keyword evidence="6" id="KW-0378">Hydrolase</keyword>
<keyword evidence="9" id="KW-0255">Endonuclease</keyword>
<name>A0AAW1J161_POPJA</name>
<evidence type="ECO:0000256" key="4">
    <source>
        <dbReference type="ARBA" id="ARBA00022722"/>
    </source>
</evidence>
<sequence>MEDSEAEYIYGWWENLDEDEFRLTFRMSKKTCIGLQAELDDVEGIDNESSDTFLLCCLWILGNTLPFKDAERIFDIEDNIEAILTQYLKKISALGETYLAWPTDEEAVEIEDGFLKQYNFPGVVGVIGSLHINVSPDGKHSLYYNNEMEKHTIILQVVCDNHLLLRDVCAGCPGGKDIQTILKSSPLYKKLTDDDSYLIKSNKHLLGGTEHPQMRTLLTPYKGKDLNERQSKFNVLHNSVMYTVEKTFSYIQSRFPRLTCMDDLHPHLATLLVSAACVLHNFTRVRGESNEFFTNTE</sequence>
<dbReference type="InterPro" id="IPR045249">
    <property type="entry name" value="HARBI1-like"/>
</dbReference>
<protein>
    <submittedName>
        <fullName evidence="9">DDE superfamily endonuclease</fullName>
    </submittedName>
</protein>
<keyword evidence="7" id="KW-0539">Nucleus</keyword>
<gene>
    <name evidence="9" type="ORF">QE152_g31398</name>
</gene>
<organism evidence="9 10">
    <name type="scientific">Popillia japonica</name>
    <name type="common">Japanese beetle</name>
    <dbReference type="NCBI Taxonomy" id="7064"/>
    <lineage>
        <taxon>Eukaryota</taxon>
        <taxon>Metazoa</taxon>
        <taxon>Ecdysozoa</taxon>
        <taxon>Arthropoda</taxon>
        <taxon>Hexapoda</taxon>
        <taxon>Insecta</taxon>
        <taxon>Pterygota</taxon>
        <taxon>Neoptera</taxon>
        <taxon>Endopterygota</taxon>
        <taxon>Coleoptera</taxon>
        <taxon>Polyphaga</taxon>
        <taxon>Scarabaeiformia</taxon>
        <taxon>Scarabaeidae</taxon>
        <taxon>Rutelinae</taxon>
        <taxon>Popillia</taxon>
    </lineage>
</organism>
<accession>A0AAW1J161</accession>